<dbReference type="GO" id="GO:0003838">
    <property type="term" value="F:sterol 24-C-methyltransferase activity"/>
    <property type="evidence" value="ECO:0007669"/>
    <property type="project" value="TreeGrafter"/>
</dbReference>
<reference evidence="3" key="1">
    <citation type="submission" date="2018-05" db="EMBL/GenBank/DDBJ databases">
        <authorList>
            <person name="Lanie J.A."/>
            <person name="Ng W.-L."/>
            <person name="Kazmierczak K.M."/>
            <person name="Andrzejewski T.M."/>
            <person name="Davidsen T.M."/>
            <person name="Wayne K.J."/>
            <person name="Tettelin H."/>
            <person name="Glass J.I."/>
            <person name="Rusch D."/>
            <person name="Podicherti R."/>
            <person name="Tsui H.-C.T."/>
            <person name="Winkler M.E."/>
        </authorList>
    </citation>
    <scope>NUCLEOTIDE SEQUENCE</scope>
</reference>
<sequence>MVKHIAHKSTTILDRLNALWALLTISDSDFNAYMGSYDNLFSDSPENTKKDYENGVPLKGYSQGSSSQLQELYKVMHLLCTLGSVEKMYMPPEIDSKRSVIQNQILFEQIVANDLKLNAGEKVLGLGCGCGAIAEHIASLTGAVPYGMNLDGSQIEKSWKNPNLSVPNFTVGDFNKPLEFDNNFFDAVYAIQPLTYVSDHAFTFKEVFRVLKPGGMFVINDVAALDAYDSENEYQKTLIQHTRELTVFGGFWYYRYWEDSLRKGGFTLISSTGRPAVEMIKKEVSLFDKYEALFRFLNKVHLIPKKTNALMQRMNENSQSYIQAEEEELLTLNWHCVGQKPE</sequence>
<dbReference type="InterPro" id="IPR050447">
    <property type="entry name" value="Erg6_SMT_methyltransf"/>
</dbReference>
<organism evidence="3">
    <name type="scientific">marine metagenome</name>
    <dbReference type="NCBI Taxonomy" id="408172"/>
    <lineage>
        <taxon>unclassified sequences</taxon>
        <taxon>metagenomes</taxon>
        <taxon>ecological metagenomes</taxon>
    </lineage>
</organism>
<dbReference type="PANTHER" id="PTHR44068">
    <property type="entry name" value="ZGC:194242"/>
    <property type="match status" value="1"/>
</dbReference>
<dbReference type="Gene3D" id="3.40.50.150">
    <property type="entry name" value="Vaccinia Virus protein VP39"/>
    <property type="match status" value="1"/>
</dbReference>
<protein>
    <recommendedName>
        <fullName evidence="2">Methyltransferase type 11 domain-containing protein</fullName>
    </recommendedName>
</protein>
<evidence type="ECO:0000256" key="1">
    <source>
        <dbReference type="ARBA" id="ARBA00022679"/>
    </source>
</evidence>
<dbReference type="EMBL" id="UINC01066759">
    <property type="protein sequence ID" value="SVB97786.1"/>
    <property type="molecule type" value="Genomic_DNA"/>
</dbReference>
<dbReference type="GO" id="GO:0006696">
    <property type="term" value="P:ergosterol biosynthetic process"/>
    <property type="evidence" value="ECO:0007669"/>
    <property type="project" value="TreeGrafter"/>
</dbReference>
<name>A0A382IDU8_9ZZZZ</name>
<dbReference type="SUPFAM" id="SSF53335">
    <property type="entry name" value="S-adenosyl-L-methionine-dependent methyltransferases"/>
    <property type="match status" value="1"/>
</dbReference>
<dbReference type="PANTHER" id="PTHR44068:SF4">
    <property type="entry name" value="S-ADENOSYL-METHIONINE-STEROL-C-METHYLTRANSFERAS (AFU_ORTHOLOGUE AFUA_4G09190)"/>
    <property type="match status" value="1"/>
</dbReference>
<dbReference type="CDD" id="cd02440">
    <property type="entry name" value="AdoMet_MTases"/>
    <property type="match status" value="1"/>
</dbReference>
<dbReference type="InterPro" id="IPR013216">
    <property type="entry name" value="Methyltransf_11"/>
</dbReference>
<dbReference type="InterPro" id="IPR029063">
    <property type="entry name" value="SAM-dependent_MTases_sf"/>
</dbReference>
<dbReference type="Pfam" id="PF08241">
    <property type="entry name" value="Methyltransf_11"/>
    <property type="match status" value="1"/>
</dbReference>
<evidence type="ECO:0000259" key="2">
    <source>
        <dbReference type="Pfam" id="PF08241"/>
    </source>
</evidence>
<feature type="domain" description="Methyltransferase type 11" evidence="2">
    <location>
        <begin position="124"/>
        <end position="219"/>
    </location>
</feature>
<accession>A0A382IDU8</accession>
<gene>
    <name evidence="3" type="ORF">METZ01_LOCUS250640</name>
</gene>
<proteinExistence type="predicted"/>
<dbReference type="GO" id="GO:0005783">
    <property type="term" value="C:endoplasmic reticulum"/>
    <property type="evidence" value="ECO:0007669"/>
    <property type="project" value="TreeGrafter"/>
</dbReference>
<keyword evidence="1" id="KW-0808">Transferase</keyword>
<evidence type="ECO:0000313" key="3">
    <source>
        <dbReference type="EMBL" id="SVB97786.1"/>
    </source>
</evidence>
<dbReference type="AlphaFoldDB" id="A0A382IDU8"/>